<keyword evidence="1" id="KW-0732">Signal</keyword>
<name>W0AHW3_9SPHN</name>
<dbReference type="EMBL" id="CP006644">
    <property type="protein sequence ID" value="AHE56127.1"/>
    <property type="molecule type" value="Genomic_DNA"/>
</dbReference>
<reference evidence="2 3" key="1">
    <citation type="submission" date="2013-07" db="EMBL/GenBank/DDBJ databases">
        <title>Completed genome of Sphingomonas sanxanigenens NX02.</title>
        <authorList>
            <person name="Ma T."/>
            <person name="Huang H."/>
            <person name="Wu M."/>
            <person name="Li X."/>
            <person name="Li G."/>
        </authorList>
    </citation>
    <scope>NUCLEOTIDE SEQUENCE [LARGE SCALE GENOMIC DNA]</scope>
    <source>
        <strain evidence="2 3">NX02</strain>
    </source>
</reference>
<dbReference type="STRING" id="1123269.NX02_22540"/>
<sequence length="94" mass="9182">MNKLNIAGAIASAATLIALSSAAIAADAPKNSKGKAIAAGDTVHCYAINDCKGKSDCGTTANACKGQNACKAEGFVAMKASECFEAGGTIGDLG</sequence>
<evidence type="ECO:0000313" key="2">
    <source>
        <dbReference type="EMBL" id="AHE56127.1"/>
    </source>
</evidence>
<dbReference type="HOGENOM" id="CLU_168931_0_0_5"/>
<proteinExistence type="predicted"/>
<dbReference type="PATRIC" id="fig|1123269.5.peg.4408"/>
<dbReference type="RefSeq" id="WP_025294256.1">
    <property type="nucleotide sequence ID" value="NZ_CP006644.1"/>
</dbReference>
<protein>
    <submittedName>
        <fullName evidence="2">Uncharacterized protein</fullName>
    </submittedName>
</protein>
<dbReference type="Proteomes" id="UP000018851">
    <property type="component" value="Chromosome"/>
</dbReference>
<gene>
    <name evidence="2" type="ORF">NX02_22540</name>
</gene>
<evidence type="ECO:0000313" key="3">
    <source>
        <dbReference type="Proteomes" id="UP000018851"/>
    </source>
</evidence>
<organism evidence="2 3">
    <name type="scientific">Sphingomonas sanxanigenens DSM 19645 = NX02</name>
    <dbReference type="NCBI Taxonomy" id="1123269"/>
    <lineage>
        <taxon>Bacteria</taxon>
        <taxon>Pseudomonadati</taxon>
        <taxon>Pseudomonadota</taxon>
        <taxon>Alphaproteobacteria</taxon>
        <taxon>Sphingomonadales</taxon>
        <taxon>Sphingomonadaceae</taxon>
        <taxon>Sphingomonas</taxon>
    </lineage>
</organism>
<accession>W0AHW3</accession>
<dbReference type="AlphaFoldDB" id="W0AHW3"/>
<keyword evidence="3" id="KW-1185">Reference proteome</keyword>
<dbReference type="KEGG" id="ssan:NX02_22540"/>
<dbReference type="OrthoDB" id="5616300at2"/>
<feature type="signal peptide" evidence="1">
    <location>
        <begin position="1"/>
        <end position="25"/>
    </location>
</feature>
<dbReference type="eggNOG" id="ENOG5032UYY">
    <property type="taxonomic scope" value="Bacteria"/>
</dbReference>
<evidence type="ECO:0000256" key="1">
    <source>
        <dbReference type="SAM" id="SignalP"/>
    </source>
</evidence>
<feature type="chain" id="PRO_5004786298" evidence="1">
    <location>
        <begin position="26"/>
        <end position="94"/>
    </location>
</feature>